<dbReference type="Proteomes" id="UP000266841">
    <property type="component" value="Unassembled WGS sequence"/>
</dbReference>
<dbReference type="EMBL" id="AGNL01019051">
    <property type="protein sequence ID" value="EJK62193.1"/>
    <property type="molecule type" value="Genomic_DNA"/>
</dbReference>
<proteinExistence type="predicted"/>
<organism evidence="1 2">
    <name type="scientific">Thalassiosira oceanica</name>
    <name type="common">Marine diatom</name>
    <dbReference type="NCBI Taxonomy" id="159749"/>
    <lineage>
        <taxon>Eukaryota</taxon>
        <taxon>Sar</taxon>
        <taxon>Stramenopiles</taxon>
        <taxon>Ochrophyta</taxon>
        <taxon>Bacillariophyta</taxon>
        <taxon>Coscinodiscophyceae</taxon>
        <taxon>Thalassiosirophycidae</taxon>
        <taxon>Thalassiosirales</taxon>
        <taxon>Thalassiosiraceae</taxon>
        <taxon>Thalassiosira</taxon>
    </lineage>
</organism>
<gene>
    <name evidence="1" type="ORF">THAOC_17202</name>
</gene>
<feature type="non-terminal residue" evidence="1">
    <location>
        <position position="1"/>
    </location>
</feature>
<keyword evidence="2" id="KW-1185">Reference proteome</keyword>
<protein>
    <submittedName>
        <fullName evidence="1">Uncharacterized protein</fullName>
    </submittedName>
</protein>
<evidence type="ECO:0000313" key="1">
    <source>
        <dbReference type="EMBL" id="EJK62193.1"/>
    </source>
</evidence>
<evidence type="ECO:0000313" key="2">
    <source>
        <dbReference type="Proteomes" id="UP000266841"/>
    </source>
</evidence>
<reference evidence="1 2" key="1">
    <citation type="journal article" date="2012" name="Genome Biol.">
        <title>Genome and low-iron response of an oceanic diatom adapted to chronic iron limitation.</title>
        <authorList>
            <person name="Lommer M."/>
            <person name="Specht M."/>
            <person name="Roy A.S."/>
            <person name="Kraemer L."/>
            <person name="Andreson R."/>
            <person name="Gutowska M.A."/>
            <person name="Wolf J."/>
            <person name="Bergner S.V."/>
            <person name="Schilhabel M.B."/>
            <person name="Klostermeier U.C."/>
            <person name="Beiko R.G."/>
            <person name="Rosenstiel P."/>
            <person name="Hippler M."/>
            <person name="Laroche J."/>
        </authorList>
    </citation>
    <scope>NUCLEOTIDE SEQUENCE [LARGE SCALE GENOMIC DNA]</scope>
    <source>
        <strain evidence="1 2">CCMP1005</strain>
    </source>
</reference>
<accession>K0S807</accession>
<comment type="caution">
    <text evidence="1">The sequence shown here is derived from an EMBL/GenBank/DDBJ whole genome shotgun (WGS) entry which is preliminary data.</text>
</comment>
<name>K0S807_THAOC</name>
<sequence length="170" mass="18762">ARGRDIPADWCLQETIASGPVTLLDSAAMEDEVAIMVQGVCPVPMGIGRKDRCFWIAQIWAEQGGAAMEDEVAIRVQGVCPVPMGIGRKDRCFNPKPPKRNNKHELAPSKLTQGGWAGKIKYHWAKELRTPAQCRRSPSFFSSSNIELLFQCINLVLSDCGGWTQPVQPK</sequence>
<dbReference type="AlphaFoldDB" id="K0S807"/>